<dbReference type="PANTHER" id="PTHR44013">
    <property type="entry name" value="ZINC-TYPE ALCOHOL DEHYDROGENASE-LIKE PROTEIN C16A3.02C"/>
    <property type="match status" value="1"/>
</dbReference>
<reference evidence="2 4" key="1">
    <citation type="submission" date="2016-11" db="EMBL/GenBank/DDBJ databases">
        <authorList>
            <person name="Jaros S."/>
            <person name="Januszkiewicz K."/>
            <person name="Wedrychowicz H."/>
        </authorList>
    </citation>
    <scope>NUCLEOTIDE SEQUENCE [LARGE SCALE GENOMIC DNA]</scope>
    <source>
        <strain evidence="2 4">DSM 784</strain>
    </source>
</reference>
<dbReference type="GO" id="GO:0008270">
    <property type="term" value="F:zinc ion binding"/>
    <property type="evidence" value="ECO:0007669"/>
    <property type="project" value="InterPro"/>
</dbReference>
<name>A0A1K1MVY9_9BACT</name>
<dbReference type="PROSITE" id="PS01162">
    <property type="entry name" value="QOR_ZETA_CRYSTAL"/>
    <property type="match status" value="1"/>
</dbReference>
<dbReference type="CDD" id="cd08267">
    <property type="entry name" value="MDR1"/>
    <property type="match status" value="1"/>
</dbReference>
<evidence type="ECO:0000259" key="1">
    <source>
        <dbReference type="SMART" id="SM00829"/>
    </source>
</evidence>
<evidence type="ECO:0000313" key="2">
    <source>
        <dbReference type="EMBL" id="SFW27364.1"/>
    </source>
</evidence>
<dbReference type="EMBL" id="FPIZ01000002">
    <property type="protein sequence ID" value="SFW27364.1"/>
    <property type="molecule type" value="Genomic_DNA"/>
</dbReference>
<keyword evidence="5" id="KW-1185">Reference proteome</keyword>
<evidence type="ECO:0000313" key="5">
    <source>
        <dbReference type="Proteomes" id="UP001326715"/>
    </source>
</evidence>
<accession>A0A1K1MVY9</accession>
<dbReference type="InterPro" id="IPR013154">
    <property type="entry name" value="ADH-like_N"/>
</dbReference>
<dbReference type="Pfam" id="PF08240">
    <property type="entry name" value="ADH_N"/>
    <property type="match status" value="1"/>
</dbReference>
<dbReference type="SMART" id="SM00829">
    <property type="entry name" value="PKS_ER"/>
    <property type="match status" value="1"/>
</dbReference>
<dbReference type="InterPro" id="IPR036291">
    <property type="entry name" value="NAD(P)-bd_dom_sf"/>
</dbReference>
<dbReference type="STRING" id="1004.SAMN05661012_00945"/>
<protein>
    <submittedName>
        <fullName evidence="3">NAD(P)-dependent alcohol dehydrogenase</fullName>
    </submittedName>
    <submittedName>
        <fullName evidence="2">NADPH:quinone reductase</fullName>
    </submittedName>
</protein>
<evidence type="ECO:0000313" key="4">
    <source>
        <dbReference type="Proteomes" id="UP000183788"/>
    </source>
</evidence>
<gene>
    <name evidence="2" type="ORF">SAMN05661012_00945</name>
    <name evidence="3" type="ORF">SR876_07465</name>
</gene>
<dbReference type="PANTHER" id="PTHR44013:SF1">
    <property type="entry name" value="ZINC-TYPE ALCOHOL DEHYDROGENASE-LIKE PROTEIN C16A3.02C"/>
    <property type="match status" value="1"/>
</dbReference>
<dbReference type="InterPro" id="IPR002364">
    <property type="entry name" value="Quin_OxRdtase/zeta-crystal_CS"/>
</dbReference>
<dbReference type="Proteomes" id="UP000183788">
    <property type="component" value="Unassembled WGS sequence"/>
</dbReference>
<dbReference type="RefSeq" id="WP_072357433.1">
    <property type="nucleotide sequence ID" value="NZ_CP139972.1"/>
</dbReference>
<dbReference type="EMBL" id="CP140154">
    <property type="protein sequence ID" value="WQG91333.1"/>
    <property type="molecule type" value="Genomic_DNA"/>
</dbReference>
<dbReference type="SUPFAM" id="SSF50129">
    <property type="entry name" value="GroES-like"/>
    <property type="match status" value="1"/>
</dbReference>
<dbReference type="InterPro" id="IPR011032">
    <property type="entry name" value="GroES-like_sf"/>
</dbReference>
<dbReference type="InterPro" id="IPR020843">
    <property type="entry name" value="ER"/>
</dbReference>
<organism evidence="2 4">
    <name type="scientific">Chitinophaga sancti</name>
    <dbReference type="NCBI Taxonomy" id="1004"/>
    <lineage>
        <taxon>Bacteria</taxon>
        <taxon>Pseudomonadati</taxon>
        <taxon>Bacteroidota</taxon>
        <taxon>Chitinophagia</taxon>
        <taxon>Chitinophagales</taxon>
        <taxon>Chitinophagaceae</taxon>
        <taxon>Chitinophaga</taxon>
    </lineage>
</organism>
<dbReference type="Proteomes" id="UP001326715">
    <property type="component" value="Chromosome"/>
</dbReference>
<dbReference type="OrthoDB" id="634508at2"/>
<dbReference type="InterPro" id="IPR052733">
    <property type="entry name" value="Chloroplast_QOR"/>
</dbReference>
<dbReference type="Pfam" id="PF13602">
    <property type="entry name" value="ADH_zinc_N_2"/>
    <property type="match status" value="1"/>
</dbReference>
<dbReference type="AlphaFoldDB" id="A0A1K1MVY9"/>
<dbReference type="SUPFAM" id="SSF51735">
    <property type="entry name" value="NAD(P)-binding Rossmann-fold domains"/>
    <property type="match status" value="1"/>
</dbReference>
<feature type="domain" description="Enoyl reductase (ER)" evidence="1">
    <location>
        <begin position="11"/>
        <end position="296"/>
    </location>
</feature>
<dbReference type="Gene3D" id="3.40.50.720">
    <property type="entry name" value="NAD(P)-binding Rossmann-like Domain"/>
    <property type="match status" value="1"/>
</dbReference>
<reference evidence="3 5" key="2">
    <citation type="submission" date="2023-11" db="EMBL/GenBank/DDBJ databases">
        <title>MicrobeMod: A computational toolkit for identifying prokaryotic methylation and restriction-modification with nanopore sequencing.</title>
        <authorList>
            <person name="Crits-Christoph A."/>
            <person name="Kang S.C."/>
            <person name="Lee H."/>
            <person name="Ostrov N."/>
        </authorList>
    </citation>
    <scope>NUCLEOTIDE SEQUENCE [LARGE SCALE GENOMIC DNA]</scope>
    <source>
        <strain evidence="3 5">ATCC 23090</strain>
    </source>
</reference>
<proteinExistence type="predicted"/>
<evidence type="ECO:0000313" key="3">
    <source>
        <dbReference type="EMBL" id="WQG91333.1"/>
    </source>
</evidence>
<dbReference type="GO" id="GO:0016491">
    <property type="term" value="F:oxidoreductase activity"/>
    <property type="evidence" value="ECO:0007669"/>
    <property type="project" value="InterPro"/>
</dbReference>
<sequence>MRKIIYKQFGGTEVLEMVEAAMPAGEIIVKVKAVSVNPLDWKLWQGEMTMMGGKKFPKELGIDFAGVVFKGNAQYKEGDAVFGLATIFKGGAMAEFVDVNAADIALKPEGLSFEEAACLPVAGGAAWQIVEEIGKVKAGMEVLVNGAAGGIGPFLVQMAKRKGAMVTAVVGAVGMEMVRELGSDVVLDYRSSDVEKIASRFDLVVDLAGKMRFAGARGMLKAKGVYVNTSPGVLDILGSFVSGRYKVLLLKPTAEKLKALAKSGLKVVIGKRYAWEDFRKGYEEVKRGGIVGKAVFVL</sequence>
<dbReference type="Gene3D" id="3.90.180.10">
    <property type="entry name" value="Medium-chain alcohol dehydrogenases, catalytic domain"/>
    <property type="match status" value="1"/>
</dbReference>